<dbReference type="Gene3D" id="1.20.1540.10">
    <property type="entry name" value="Rhomboid-like"/>
    <property type="match status" value="1"/>
</dbReference>
<evidence type="ECO:0000256" key="6">
    <source>
        <dbReference type="ARBA" id="ARBA00022989"/>
    </source>
</evidence>
<evidence type="ECO:0000256" key="1">
    <source>
        <dbReference type="ARBA" id="ARBA00004141"/>
    </source>
</evidence>
<feature type="transmembrane region" description="Helical" evidence="8">
    <location>
        <begin position="73"/>
        <end position="90"/>
    </location>
</feature>
<evidence type="ECO:0000256" key="2">
    <source>
        <dbReference type="ARBA" id="ARBA00009045"/>
    </source>
</evidence>
<keyword evidence="3" id="KW-0645">Protease</keyword>
<feature type="transmembrane region" description="Helical" evidence="8">
    <location>
        <begin position="180"/>
        <end position="199"/>
    </location>
</feature>
<dbReference type="Proteomes" id="UP000002247">
    <property type="component" value="Chromosome"/>
</dbReference>
<dbReference type="STRING" id="640132.Srot_2658"/>
<evidence type="ECO:0000259" key="9">
    <source>
        <dbReference type="Pfam" id="PF01694"/>
    </source>
</evidence>
<evidence type="ECO:0000313" key="10">
    <source>
        <dbReference type="EMBL" id="ADG99092.1"/>
    </source>
</evidence>
<dbReference type="InterPro" id="IPR035952">
    <property type="entry name" value="Rhomboid-like_sf"/>
</dbReference>
<evidence type="ECO:0000256" key="3">
    <source>
        <dbReference type="ARBA" id="ARBA00022670"/>
    </source>
</evidence>
<dbReference type="GO" id="GO:0004252">
    <property type="term" value="F:serine-type endopeptidase activity"/>
    <property type="evidence" value="ECO:0007669"/>
    <property type="project" value="InterPro"/>
</dbReference>
<feature type="transmembrane region" description="Helical" evidence="8">
    <location>
        <begin position="16"/>
        <end position="36"/>
    </location>
</feature>
<keyword evidence="5" id="KW-0378">Hydrolase</keyword>
<dbReference type="EMBL" id="CP001958">
    <property type="protein sequence ID" value="ADG99092.1"/>
    <property type="molecule type" value="Genomic_DNA"/>
</dbReference>
<comment type="similarity">
    <text evidence="2">Belongs to the peptidase S54 family.</text>
</comment>
<reference evidence="10 11" key="1">
    <citation type="journal article" date="2010" name="Stand. Genomic Sci.">
        <title>Complete genome sequence of Segniliparus rotundus type strain (CDC 1076).</title>
        <authorList>
            <person name="Sikorski J."/>
            <person name="Lapidus A."/>
            <person name="Copeland A."/>
            <person name="Misra M."/>
            <person name="Glavina Del Rio T."/>
            <person name="Nolan M."/>
            <person name="Lucas S."/>
            <person name="Chen F."/>
            <person name="Tice H."/>
            <person name="Cheng J.F."/>
            <person name="Jando M."/>
            <person name="Schneider S."/>
            <person name="Bruce D."/>
            <person name="Goodwin L."/>
            <person name="Pitluck S."/>
            <person name="Liolios K."/>
            <person name="Mikhailova N."/>
            <person name="Pati A."/>
            <person name="Ivanova N."/>
            <person name="Mavromatis K."/>
            <person name="Chen A."/>
            <person name="Palaniappan K."/>
            <person name="Chertkov O."/>
            <person name="Land M."/>
            <person name="Hauser L."/>
            <person name="Chang Y.J."/>
            <person name="Jeffries C.D."/>
            <person name="Brettin T."/>
            <person name="Detter J.C."/>
            <person name="Han C."/>
            <person name="Rohde M."/>
            <person name="Goker M."/>
            <person name="Bristow J."/>
            <person name="Eisen J.A."/>
            <person name="Markowitz V."/>
            <person name="Hugenholtz P."/>
            <person name="Kyrpides N.C."/>
            <person name="Klenk H.P."/>
        </authorList>
    </citation>
    <scope>NUCLEOTIDE SEQUENCE [LARGE SCALE GENOMIC DNA]</scope>
    <source>
        <strain evidence="11">ATCC BAA-972 / CDC 1076 / CIP 108378 / DSM 44985 / JCM 13578</strain>
    </source>
</reference>
<keyword evidence="7 8" id="KW-0472">Membrane</keyword>
<evidence type="ECO:0000256" key="7">
    <source>
        <dbReference type="ARBA" id="ARBA00023136"/>
    </source>
</evidence>
<dbReference type="Pfam" id="PF01694">
    <property type="entry name" value="Rhomboid"/>
    <property type="match status" value="1"/>
</dbReference>
<feature type="transmembrane region" description="Helical" evidence="8">
    <location>
        <begin position="156"/>
        <end position="174"/>
    </location>
</feature>
<keyword evidence="4 8" id="KW-0812">Transmembrane</keyword>
<dbReference type="GO" id="GO:0006508">
    <property type="term" value="P:proteolysis"/>
    <property type="evidence" value="ECO:0007669"/>
    <property type="project" value="UniProtKB-KW"/>
</dbReference>
<dbReference type="PANTHER" id="PTHR43066">
    <property type="entry name" value="RHOMBOID-RELATED PROTEIN"/>
    <property type="match status" value="1"/>
</dbReference>
<dbReference type="KEGG" id="srt:Srot_2658"/>
<name>D6ZCC3_SEGRD</name>
<comment type="subcellular location">
    <subcellularLocation>
        <location evidence="1">Membrane</location>
        <topology evidence="1">Multi-pass membrane protein</topology>
    </subcellularLocation>
</comment>
<evidence type="ECO:0000256" key="4">
    <source>
        <dbReference type="ARBA" id="ARBA00022692"/>
    </source>
</evidence>
<dbReference type="HOGENOM" id="CLU_067823_2_0_11"/>
<keyword evidence="11" id="KW-1185">Reference proteome</keyword>
<dbReference type="SUPFAM" id="SSF144091">
    <property type="entry name" value="Rhomboid-like"/>
    <property type="match status" value="1"/>
</dbReference>
<gene>
    <name evidence="10" type="ordered locus">Srot_2658</name>
</gene>
<organism evidence="10 11">
    <name type="scientific">Segniliparus rotundus (strain ATCC BAA-972 / CDC 1076 / CIP 108378 / DSM 44985 / JCM 13578)</name>
    <dbReference type="NCBI Taxonomy" id="640132"/>
    <lineage>
        <taxon>Bacteria</taxon>
        <taxon>Bacillati</taxon>
        <taxon>Actinomycetota</taxon>
        <taxon>Actinomycetes</taxon>
        <taxon>Mycobacteriales</taxon>
        <taxon>Segniliparaceae</taxon>
        <taxon>Segniliparus</taxon>
    </lineage>
</organism>
<dbReference type="AlphaFoldDB" id="D6ZCC3"/>
<feature type="transmembrane region" description="Helical" evidence="8">
    <location>
        <begin position="125"/>
        <end position="144"/>
    </location>
</feature>
<dbReference type="GO" id="GO:0016020">
    <property type="term" value="C:membrane"/>
    <property type="evidence" value="ECO:0007669"/>
    <property type="project" value="UniProtKB-SubCell"/>
</dbReference>
<protein>
    <submittedName>
        <fullName evidence="10">Rhomboid family protein</fullName>
    </submittedName>
</protein>
<evidence type="ECO:0000256" key="8">
    <source>
        <dbReference type="SAM" id="Phobius"/>
    </source>
</evidence>
<keyword evidence="6 8" id="KW-1133">Transmembrane helix</keyword>
<proteinExistence type="inferred from homology"/>
<feature type="transmembrane region" description="Helical" evidence="8">
    <location>
        <begin position="95"/>
        <end position="113"/>
    </location>
</feature>
<sequence>MSQPDVPARPSRFEQWQLGVVLVFGYLAVLYAVEFVDQLDQHRLDRHGIRPLQADGLWGILFAPFLHAGWQHLNANAGAILVLGLVGVFAGLGRFLAATAMIWAIGGFGTWLIGGLGSRWPTDHIGASGVIFGWIAFLILQGFFGSAPIGRRLGQIVLGLVVFFFYGAVLWGALPGQPGVSWQGHLCGALAGALAAFMLSKRGRPDGRGVPPRV</sequence>
<dbReference type="eggNOG" id="COG0705">
    <property type="taxonomic scope" value="Bacteria"/>
</dbReference>
<evidence type="ECO:0000256" key="5">
    <source>
        <dbReference type="ARBA" id="ARBA00022801"/>
    </source>
</evidence>
<dbReference type="PANTHER" id="PTHR43066:SF1">
    <property type="entry name" value="RHOMBOID PROTEIN 2"/>
    <property type="match status" value="1"/>
</dbReference>
<feature type="domain" description="Peptidase S54 rhomboid" evidence="9">
    <location>
        <begin position="56"/>
        <end position="201"/>
    </location>
</feature>
<accession>D6ZCC3</accession>
<evidence type="ECO:0000313" key="11">
    <source>
        <dbReference type="Proteomes" id="UP000002247"/>
    </source>
</evidence>
<dbReference type="InterPro" id="IPR022764">
    <property type="entry name" value="Peptidase_S54_rhomboid_dom"/>
</dbReference>